<feature type="repeat" description="ANK" evidence="3">
    <location>
        <begin position="210"/>
        <end position="242"/>
    </location>
</feature>
<evidence type="ECO:0000256" key="1">
    <source>
        <dbReference type="ARBA" id="ARBA00022737"/>
    </source>
</evidence>
<feature type="repeat" description="ANK" evidence="3">
    <location>
        <begin position="113"/>
        <end position="145"/>
    </location>
</feature>
<gene>
    <name evidence="4" type="ORF">N7456_008706</name>
</gene>
<keyword evidence="1" id="KW-0677">Repeat</keyword>
<accession>A0A9W9F3J4</accession>
<reference evidence="4" key="1">
    <citation type="submission" date="2022-11" db="EMBL/GenBank/DDBJ databases">
        <authorList>
            <person name="Petersen C."/>
        </authorList>
    </citation>
    <scope>NUCLEOTIDE SEQUENCE</scope>
    <source>
        <strain evidence="4">IBT 30069</strain>
    </source>
</reference>
<dbReference type="PROSITE" id="PS50088">
    <property type="entry name" value="ANK_REPEAT"/>
    <property type="match status" value="4"/>
</dbReference>
<feature type="repeat" description="ANK" evidence="3">
    <location>
        <begin position="243"/>
        <end position="275"/>
    </location>
</feature>
<comment type="caution">
    <text evidence="4">The sequence shown here is derived from an EMBL/GenBank/DDBJ whole genome shotgun (WGS) entry which is preliminary data.</text>
</comment>
<dbReference type="InterPro" id="IPR036770">
    <property type="entry name" value="Ankyrin_rpt-contain_sf"/>
</dbReference>
<dbReference type="Gene3D" id="1.25.40.20">
    <property type="entry name" value="Ankyrin repeat-containing domain"/>
    <property type="match status" value="2"/>
</dbReference>
<sequence>MVEAIQYGQVEAMKTLLQVIDGGLERIKIWQEGYQAHHLAAVHNRPEVIDFLVEIGYDIRRDKIGDNTNERATDEDGCYYPTTAFHLAAMKGSAQALKTLMKYGFEPDMPDGRGDTALYYAIRDGTYAVVKILLNNGADPHQKMRDHLTPASLAISLKRISIVELLLNAGIVLNGPFENLQPVDIQSFPCVFHDPKHWTILKFFLMCELKLSAPLCISVFWGYRQMTKLLLDNGADPNVTDANGLTPLAIALRMKYRDISTILIERGAWLNQTQRDLTAA</sequence>
<organism evidence="4 5">
    <name type="scientific">Penicillium angulare</name>
    <dbReference type="NCBI Taxonomy" id="116970"/>
    <lineage>
        <taxon>Eukaryota</taxon>
        <taxon>Fungi</taxon>
        <taxon>Dikarya</taxon>
        <taxon>Ascomycota</taxon>
        <taxon>Pezizomycotina</taxon>
        <taxon>Eurotiomycetes</taxon>
        <taxon>Eurotiomycetidae</taxon>
        <taxon>Eurotiales</taxon>
        <taxon>Aspergillaceae</taxon>
        <taxon>Penicillium</taxon>
    </lineage>
</organism>
<dbReference type="PROSITE" id="PS50297">
    <property type="entry name" value="ANK_REP_REGION"/>
    <property type="match status" value="1"/>
</dbReference>
<keyword evidence="2 3" id="KW-0040">ANK repeat</keyword>
<reference evidence="4" key="2">
    <citation type="journal article" date="2023" name="IMA Fungus">
        <title>Comparative genomic study of the Penicillium genus elucidates a diverse pangenome and 15 lateral gene transfer events.</title>
        <authorList>
            <person name="Petersen C."/>
            <person name="Sorensen T."/>
            <person name="Nielsen M.R."/>
            <person name="Sondergaard T.E."/>
            <person name="Sorensen J.L."/>
            <person name="Fitzpatrick D.A."/>
            <person name="Frisvad J.C."/>
            <person name="Nielsen K.L."/>
        </authorList>
    </citation>
    <scope>NUCLEOTIDE SEQUENCE</scope>
    <source>
        <strain evidence="4">IBT 30069</strain>
    </source>
</reference>
<dbReference type="InterPro" id="IPR002110">
    <property type="entry name" value="Ankyrin_rpt"/>
</dbReference>
<dbReference type="Proteomes" id="UP001149165">
    <property type="component" value="Unassembled WGS sequence"/>
</dbReference>
<dbReference type="PANTHER" id="PTHR24198:SF165">
    <property type="entry name" value="ANKYRIN REPEAT-CONTAINING PROTEIN-RELATED"/>
    <property type="match status" value="1"/>
</dbReference>
<dbReference type="OrthoDB" id="341259at2759"/>
<dbReference type="AlphaFoldDB" id="A0A9W9F3J4"/>
<proteinExistence type="predicted"/>
<dbReference type="SUPFAM" id="SSF48403">
    <property type="entry name" value="Ankyrin repeat"/>
    <property type="match status" value="1"/>
</dbReference>
<evidence type="ECO:0000313" key="4">
    <source>
        <dbReference type="EMBL" id="KAJ5092845.1"/>
    </source>
</evidence>
<dbReference type="EMBL" id="JAPQKH010000006">
    <property type="protein sequence ID" value="KAJ5092845.1"/>
    <property type="molecule type" value="Genomic_DNA"/>
</dbReference>
<feature type="repeat" description="ANK" evidence="3">
    <location>
        <begin position="80"/>
        <end position="112"/>
    </location>
</feature>
<evidence type="ECO:0000256" key="3">
    <source>
        <dbReference type="PROSITE-ProRule" id="PRU00023"/>
    </source>
</evidence>
<keyword evidence="5" id="KW-1185">Reference proteome</keyword>
<evidence type="ECO:0000256" key="2">
    <source>
        <dbReference type="ARBA" id="ARBA00023043"/>
    </source>
</evidence>
<dbReference type="SMART" id="SM00248">
    <property type="entry name" value="ANK"/>
    <property type="match status" value="6"/>
</dbReference>
<dbReference type="Pfam" id="PF12796">
    <property type="entry name" value="Ank_2"/>
    <property type="match status" value="2"/>
</dbReference>
<evidence type="ECO:0000313" key="5">
    <source>
        <dbReference type="Proteomes" id="UP001149165"/>
    </source>
</evidence>
<name>A0A9W9F3J4_9EURO</name>
<protein>
    <submittedName>
        <fullName evidence="4">Uncharacterized protein</fullName>
    </submittedName>
</protein>
<dbReference type="PANTHER" id="PTHR24198">
    <property type="entry name" value="ANKYRIN REPEAT AND PROTEIN KINASE DOMAIN-CONTAINING PROTEIN"/>
    <property type="match status" value="1"/>
</dbReference>